<reference evidence="1" key="1">
    <citation type="submission" date="2021-06" db="EMBL/GenBank/DDBJ databases">
        <authorList>
            <person name="Kallberg Y."/>
            <person name="Tangrot J."/>
            <person name="Rosling A."/>
        </authorList>
    </citation>
    <scope>NUCLEOTIDE SEQUENCE</scope>
    <source>
        <strain evidence="1">CL356</strain>
    </source>
</reference>
<dbReference type="EMBL" id="CAJVPT010045224">
    <property type="protein sequence ID" value="CAG8735873.1"/>
    <property type="molecule type" value="Genomic_DNA"/>
</dbReference>
<keyword evidence="2" id="KW-1185">Reference proteome</keyword>
<comment type="caution">
    <text evidence="1">The sequence shown here is derived from an EMBL/GenBank/DDBJ whole genome shotgun (WGS) entry which is preliminary data.</text>
</comment>
<sequence>NYGTMVFRVAAVPPGGVVDEHVPVRDGQKEKGLSWFALICVVVEGWARETSGQTKKERLGDAPPYYGSFSTRVSPATHHLRQWDRRSVYATTNVVELSIVIHRQLTTTQSLLHNPSQEIDSDEQTNFNVQVV</sequence>
<protein>
    <submittedName>
        <fullName evidence="1">10212_t:CDS:1</fullName>
    </submittedName>
</protein>
<name>A0ACA9Q4T8_9GLOM</name>
<accession>A0ACA9Q4T8</accession>
<organism evidence="1 2">
    <name type="scientific">Acaulospora colombiana</name>
    <dbReference type="NCBI Taxonomy" id="27376"/>
    <lineage>
        <taxon>Eukaryota</taxon>
        <taxon>Fungi</taxon>
        <taxon>Fungi incertae sedis</taxon>
        <taxon>Mucoromycota</taxon>
        <taxon>Glomeromycotina</taxon>
        <taxon>Glomeromycetes</taxon>
        <taxon>Diversisporales</taxon>
        <taxon>Acaulosporaceae</taxon>
        <taxon>Acaulospora</taxon>
    </lineage>
</organism>
<dbReference type="Proteomes" id="UP000789525">
    <property type="component" value="Unassembled WGS sequence"/>
</dbReference>
<proteinExistence type="predicted"/>
<evidence type="ECO:0000313" key="1">
    <source>
        <dbReference type="EMBL" id="CAG8735873.1"/>
    </source>
</evidence>
<gene>
    <name evidence="1" type="ORF">ACOLOM_LOCUS11910</name>
</gene>
<evidence type="ECO:0000313" key="2">
    <source>
        <dbReference type="Proteomes" id="UP000789525"/>
    </source>
</evidence>
<feature type="non-terminal residue" evidence="1">
    <location>
        <position position="1"/>
    </location>
</feature>